<protein>
    <recommendedName>
        <fullName evidence="8">G kinase-anchoring protein 1</fullName>
    </recommendedName>
</protein>
<feature type="region of interest" description="Disordered" evidence="5">
    <location>
        <begin position="358"/>
        <end position="378"/>
    </location>
</feature>
<dbReference type="PANTHER" id="PTHR14899:SF0">
    <property type="entry name" value="G KINASE-ANCHORING PROTEIN 1"/>
    <property type="match status" value="1"/>
</dbReference>
<feature type="compositionally biased region" description="Basic and acidic residues" evidence="5">
    <location>
        <begin position="233"/>
        <end position="244"/>
    </location>
</feature>
<name>A0A914BPZ4_PATMI</name>
<feature type="compositionally biased region" description="Basic and acidic residues" evidence="5">
    <location>
        <begin position="369"/>
        <end position="378"/>
    </location>
</feature>
<feature type="region of interest" description="Disordered" evidence="5">
    <location>
        <begin position="190"/>
        <end position="244"/>
    </location>
</feature>
<dbReference type="OMA" id="GNPMQWE"/>
<evidence type="ECO:0000256" key="4">
    <source>
        <dbReference type="ARBA" id="ARBA00023054"/>
    </source>
</evidence>
<dbReference type="GO" id="GO:0005794">
    <property type="term" value="C:Golgi apparatus"/>
    <property type="evidence" value="ECO:0007669"/>
    <property type="project" value="UniProtKB-SubCell"/>
</dbReference>
<feature type="compositionally biased region" description="Polar residues" evidence="5">
    <location>
        <begin position="113"/>
        <end position="127"/>
    </location>
</feature>
<dbReference type="OrthoDB" id="5864420at2759"/>
<dbReference type="AlphaFoldDB" id="A0A914BPZ4"/>
<dbReference type="EnsemblMetazoa" id="XM_038221833.1">
    <property type="protein sequence ID" value="XP_038077761.1"/>
    <property type="gene ID" value="LOC119745471"/>
</dbReference>
<dbReference type="Proteomes" id="UP000887568">
    <property type="component" value="Unplaced"/>
</dbReference>
<evidence type="ECO:0000256" key="5">
    <source>
        <dbReference type="SAM" id="MobiDB-lite"/>
    </source>
</evidence>
<keyword evidence="7" id="KW-1185">Reference proteome</keyword>
<keyword evidence="3" id="KW-0333">Golgi apparatus</keyword>
<reference evidence="6" key="1">
    <citation type="submission" date="2022-11" db="UniProtKB">
        <authorList>
            <consortium name="EnsemblMetazoa"/>
        </authorList>
    </citation>
    <scope>IDENTIFICATION</scope>
</reference>
<feature type="region of interest" description="Disordered" evidence="5">
    <location>
        <begin position="18"/>
        <end position="127"/>
    </location>
</feature>
<evidence type="ECO:0008006" key="8">
    <source>
        <dbReference type="Google" id="ProtNLM"/>
    </source>
</evidence>
<comment type="similarity">
    <text evidence="2">Belongs to the GKAP1 family.</text>
</comment>
<keyword evidence="4" id="KW-0175">Coiled coil</keyword>
<evidence type="ECO:0000313" key="6">
    <source>
        <dbReference type="EnsemblMetazoa" id="XP_038077761.1"/>
    </source>
</evidence>
<dbReference type="PRINTS" id="PR02083">
    <property type="entry name" value="GKINASEAP1"/>
</dbReference>
<dbReference type="PANTHER" id="PTHR14899">
    <property type="entry name" value="G KINASE ANCHORING PROTEIN 1"/>
    <property type="match status" value="1"/>
</dbReference>
<dbReference type="GO" id="GO:0007165">
    <property type="term" value="P:signal transduction"/>
    <property type="evidence" value="ECO:0007669"/>
    <property type="project" value="InterPro"/>
</dbReference>
<evidence type="ECO:0000256" key="3">
    <source>
        <dbReference type="ARBA" id="ARBA00023034"/>
    </source>
</evidence>
<proteinExistence type="inferred from homology"/>
<evidence type="ECO:0000313" key="7">
    <source>
        <dbReference type="Proteomes" id="UP000887568"/>
    </source>
</evidence>
<dbReference type="GeneID" id="119745471"/>
<dbReference type="CTD" id="80318"/>
<evidence type="ECO:0000256" key="1">
    <source>
        <dbReference type="ARBA" id="ARBA00004555"/>
    </source>
</evidence>
<sequence length="378" mass="42365">MAGLPLSSRFGILNVMDASPEFGDSDEEVEGSRKQKSQQKGHKDVKTSNTAAGNSGEGSSMSASAKKRAKKKKSKQTAELRDIAFNPSSTKGPVVGSPPTSPPARLPPGLVLQDTQAGPASPTSQLSSLQHLVGNPMQWEEWKRKDKGVVKDRFEDDLQKAILASKTEYEHQQQFIKEVGEAAKEVLESAPPVVNRKERRKHLQGKDKPHAMSLHDFQAAPQSTTNGAIDEIEVPKKPDPDPEFFNRVEKDVAEIITKEERATLRKKNQKLASENVRRIQVEDNLEKRDQEIEDMKKELEKMKVELTQVKKRNKQLCFILAQGEMKDKAEVLKQVDELSAVKDELTTEVSELHAALEQERSKVSTLKSELQRLHERKK</sequence>
<comment type="subcellular location">
    <subcellularLocation>
        <location evidence="1">Golgi apparatus</location>
    </subcellularLocation>
</comment>
<accession>A0A914BPZ4</accession>
<organism evidence="6 7">
    <name type="scientific">Patiria miniata</name>
    <name type="common">Bat star</name>
    <name type="synonym">Asterina miniata</name>
    <dbReference type="NCBI Taxonomy" id="46514"/>
    <lineage>
        <taxon>Eukaryota</taxon>
        <taxon>Metazoa</taxon>
        <taxon>Echinodermata</taxon>
        <taxon>Eleutherozoa</taxon>
        <taxon>Asterozoa</taxon>
        <taxon>Asteroidea</taxon>
        <taxon>Valvatacea</taxon>
        <taxon>Valvatida</taxon>
        <taxon>Asterinidae</taxon>
        <taxon>Patiria</taxon>
    </lineage>
</organism>
<evidence type="ECO:0000256" key="2">
    <source>
        <dbReference type="ARBA" id="ARBA00006662"/>
    </source>
</evidence>
<dbReference type="RefSeq" id="XP_038077761.1">
    <property type="nucleotide sequence ID" value="XM_038221833.1"/>
</dbReference>
<feature type="compositionally biased region" description="Basic residues" evidence="5">
    <location>
        <begin position="65"/>
        <end position="75"/>
    </location>
</feature>
<dbReference type="InterPro" id="IPR026109">
    <property type="entry name" value="GKAP1"/>
</dbReference>